<dbReference type="Proteomes" id="UP001631957">
    <property type="component" value="Unassembled WGS sequence"/>
</dbReference>
<evidence type="ECO:0000313" key="2">
    <source>
        <dbReference type="EMBL" id="MFM9611922.1"/>
    </source>
</evidence>
<dbReference type="RefSeq" id="WP_055720425.1">
    <property type="nucleotide sequence ID" value="NZ_JBJVNI010000013.1"/>
</dbReference>
<dbReference type="PANTHER" id="PTHR34400">
    <property type="match status" value="1"/>
</dbReference>
<reference evidence="2 3" key="1">
    <citation type="submission" date="2024-12" db="EMBL/GenBank/DDBJ databases">
        <title>Forecasting of Potato common scab and diversities of Pathogenic streptomyces spp. in china.</title>
        <authorList>
            <person name="Handique U."/>
            <person name="Wu J."/>
        </authorList>
    </citation>
    <scope>NUCLEOTIDE SEQUENCE [LARGE SCALE GENOMIC DNA]</scope>
    <source>
        <strain evidence="2 3">ZRIMU1530</strain>
    </source>
</reference>
<protein>
    <submittedName>
        <fullName evidence="2">Ferritin-like domain-containing protein</fullName>
    </submittedName>
</protein>
<feature type="domain" description="Iminophenyl-pyruvate dimer synthase" evidence="1">
    <location>
        <begin position="23"/>
        <end position="251"/>
    </location>
</feature>
<dbReference type="SUPFAM" id="SSF47240">
    <property type="entry name" value="Ferritin-like"/>
    <property type="match status" value="1"/>
</dbReference>
<dbReference type="InterPro" id="IPR012347">
    <property type="entry name" value="Ferritin-like"/>
</dbReference>
<dbReference type="InterPro" id="IPR009078">
    <property type="entry name" value="Ferritin-like_SF"/>
</dbReference>
<name>A0ABW9HYT7_9ACTN</name>
<dbReference type="EMBL" id="JBJVNI010000013">
    <property type="protein sequence ID" value="MFM9611922.1"/>
    <property type="molecule type" value="Genomic_DNA"/>
</dbReference>
<keyword evidence="3" id="KW-1185">Reference proteome</keyword>
<dbReference type="Pfam" id="PF12902">
    <property type="entry name" value="Ferritin-like"/>
    <property type="match status" value="1"/>
</dbReference>
<accession>A0ABW9HYT7</accession>
<evidence type="ECO:0000313" key="3">
    <source>
        <dbReference type="Proteomes" id="UP001631957"/>
    </source>
</evidence>
<sequence>MSTPPPKKKPDPIKDLPELKAALQLAIGLELSTIPVYLTALYSIKEGTNTEAAQTIRSVVMEEMLHMTLAANVLSALGGTPSTKPVTFRTHKNLKPVPEYPTRNPLVSGIGELALAPFTPGAVESFVRIEDPFHGAGSLKDIVCAVDQYATIGEFYAAISTALDAKSKVCKDTDFQNRNQVAATHYYGGAGRAIQVTDRKSALEAIKMIVEEGEGMPEPNLEEKAKKVTDRDRLNNGWQMYSHYARFRELQTGRRFRSNQKAKDTPKGSLVPIDYESVHPAFYVKYDAAGTPGSPESVALNRFDLAYTRVVDDLYLAFAGGKRKVKDKLAPKGEREVDPLLLAVHGMRTLKDRAVALMRTPDPAKPERRLCPRFHYAATEGERKKLEKLTEEMQGVFG</sequence>
<dbReference type="Gene3D" id="1.20.1260.10">
    <property type="match status" value="1"/>
</dbReference>
<dbReference type="PANTHER" id="PTHR34400:SF4">
    <property type="entry name" value="MEMBRANE PROTEIN"/>
    <property type="match status" value="1"/>
</dbReference>
<evidence type="ECO:0000259" key="1">
    <source>
        <dbReference type="Pfam" id="PF12902"/>
    </source>
</evidence>
<organism evidence="2 3">
    <name type="scientific">Streptomyces niveiscabiei</name>
    <dbReference type="NCBI Taxonomy" id="164115"/>
    <lineage>
        <taxon>Bacteria</taxon>
        <taxon>Bacillati</taxon>
        <taxon>Actinomycetota</taxon>
        <taxon>Actinomycetes</taxon>
        <taxon>Kitasatosporales</taxon>
        <taxon>Streptomycetaceae</taxon>
        <taxon>Streptomyces</taxon>
    </lineage>
</organism>
<comment type="caution">
    <text evidence="2">The sequence shown here is derived from an EMBL/GenBank/DDBJ whole genome shotgun (WGS) entry which is preliminary data.</text>
</comment>
<dbReference type="InterPro" id="IPR026820">
    <property type="entry name" value="VioB/RebD_dom"/>
</dbReference>
<gene>
    <name evidence="2" type="ORF">ACKI18_24820</name>
</gene>
<proteinExistence type="predicted"/>